<proteinExistence type="predicted"/>
<protein>
    <submittedName>
        <fullName evidence="5">RxLR effector candidate protein</fullName>
    </submittedName>
</protein>
<feature type="region of interest" description="Disordered" evidence="1">
    <location>
        <begin position="64"/>
        <end position="93"/>
    </location>
</feature>
<reference evidence="5" key="1">
    <citation type="submission" date="2017-02" db="UniProtKB">
        <authorList>
            <consortium name="WormBaseParasite"/>
        </authorList>
    </citation>
    <scope>IDENTIFICATION</scope>
</reference>
<sequence>MKTVLVILALGSSAVAFVEQIRAMFFRWHIEDVRNFQIMDNPQTVLVEKTEYKDQVAKDLLVDSAKETDRKDRRMEEAAMEDPTAPRASTGPNVLHQGEATEAVPTSLKVETVYKDPAVMDPAMGTDHKDRLTKEAATEDLIALRVGSGLNVLHLGGAMEVLLTALGVETVHKDRTVMDPVM</sequence>
<keyword evidence="2" id="KW-0732">Signal</keyword>
<reference evidence="3 4" key="2">
    <citation type="submission" date="2018-11" db="EMBL/GenBank/DDBJ databases">
        <authorList>
            <consortium name="Pathogen Informatics"/>
        </authorList>
    </citation>
    <scope>NUCLEOTIDE SEQUENCE [LARGE SCALE GENOMIC DNA]</scope>
</reference>
<feature type="chain" id="PRO_5043125740" evidence="2">
    <location>
        <begin position="17"/>
        <end position="182"/>
    </location>
</feature>
<gene>
    <name evidence="3" type="ORF">NBR_LOCUS17146</name>
</gene>
<dbReference type="EMBL" id="UYSL01022582">
    <property type="protein sequence ID" value="VDL80759.1"/>
    <property type="molecule type" value="Genomic_DNA"/>
</dbReference>
<feature type="signal peptide" evidence="2">
    <location>
        <begin position="1"/>
        <end position="16"/>
    </location>
</feature>
<keyword evidence="4" id="KW-1185">Reference proteome</keyword>
<evidence type="ECO:0000313" key="5">
    <source>
        <dbReference type="WBParaSite" id="NBR_0001714501-mRNA-1"/>
    </source>
</evidence>
<name>A0A0N4YJJ8_NIPBR</name>
<accession>A0A0N4YJJ8</accession>
<evidence type="ECO:0000256" key="1">
    <source>
        <dbReference type="SAM" id="MobiDB-lite"/>
    </source>
</evidence>
<feature type="compositionally biased region" description="Basic and acidic residues" evidence="1">
    <location>
        <begin position="64"/>
        <end position="77"/>
    </location>
</feature>
<dbReference type="AlphaFoldDB" id="A0A0N4YJJ8"/>
<evidence type="ECO:0000256" key="2">
    <source>
        <dbReference type="SAM" id="SignalP"/>
    </source>
</evidence>
<organism evidence="5">
    <name type="scientific">Nippostrongylus brasiliensis</name>
    <name type="common">Rat hookworm</name>
    <dbReference type="NCBI Taxonomy" id="27835"/>
    <lineage>
        <taxon>Eukaryota</taxon>
        <taxon>Metazoa</taxon>
        <taxon>Ecdysozoa</taxon>
        <taxon>Nematoda</taxon>
        <taxon>Chromadorea</taxon>
        <taxon>Rhabditida</taxon>
        <taxon>Rhabditina</taxon>
        <taxon>Rhabditomorpha</taxon>
        <taxon>Strongyloidea</taxon>
        <taxon>Heligmosomidae</taxon>
        <taxon>Nippostrongylus</taxon>
    </lineage>
</organism>
<evidence type="ECO:0000313" key="4">
    <source>
        <dbReference type="Proteomes" id="UP000271162"/>
    </source>
</evidence>
<dbReference type="Proteomes" id="UP000271162">
    <property type="component" value="Unassembled WGS sequence"/>
</dbReference>
<evidence type="ECO:0000313" key="3">
    <source>
        <dbReference type="EMBL" id="VDL80759.1"/>
    </source>
</evidence>
<dbReference type="WBParaSite" id="NBR_0001714501-mRNA-1">
    <property type="protein sequence ID" value="NBR_0001714501-mRNA-1"/>
    <property type="gene ID" value="NBR_0001714501"/>
</dbReference>